<dbReference type="RefSeq" id="WP_242163370.1">
    <property type="nucleotide sequence ID" value="NZ_JAJMLW010000001.1"/>
</dbReference>
<dbReference type="PANTHER" id="PTHR46832:SF1">
    <property type="entry name" value="5'-METHYLTHIOADENOSINE_S-ADENOSYLHOMOCYSTEINE NUCLEOSIDASE"/>
    <property type="match status" value="1"/>
</dbReference>
<reference evidence="7" key="1">
    <citation type="submission" date="2021-11" db="EMBL/GenBank/DDBJ databases">
        <title>A Novel Adlercreutzia Species, isolated from a Allomyrina dichotoma larva feces.</title>
        <authorList>
            <person name="Suh M.K."/>
        </authorList>
    </citation>
    <scope>NUCLEOTIDE SEQUENCE</scope>
    <source>
        <strain evidence="7">JBNU-10</strain>
    </source>
</reference>
<dbReference type="GO" id="GO:0008782">
    <property type="term" value="F:adenosylhomocysteine nucleosidase activity"/>
    <property type="evidence" value="ECO:0007669"/>
    <property type="project" value="UniProtKB-EC"/>
</dbReference>
<dbReference type="InterPro" id="IPR000845">
    <property type="entry name" value="Nucleoside_phosphorylase_d"/>
</dbReference>
<keyword evidence="7" id="KW-0326">Glycosidase</keyword>
<evidence type="ECO:0000256" key="1">
    <source>
        <dbReference type="ARBA" id="ARBA00004945"/>
    </source>
</evidence>
<organism evidence="7 8">
    <name type="scientific">Adlercreutzia faecimuris</name>
    <dbReference type="NCBI Taxonomy" id="2897341"/>
    <lineage>
        <taxon>Bacteria</taxon>
        <taxon>Bacillati</taxon>
        <taxon>Actinomycetota</taxon>
        <taxon>Coriobacteriia</taxon>
        <taxon>Eggerthellales</taxon>
        <taxon>Eggerthellaceae</taxon>
        <taxon>Adlercreutzia</taxon>
    </lineage>
</organism>
<feature type="domain" description="Nucleoside phosphorylase" evidence="6">
    <location>
        <begin position="72"/>
        <end position="271"/>
    </location>
</feature>
<dbReference type="EMBL" id="JAJMLW010000001">
    <property type="protein sequence ID" value="MCI2241320.1"/>
    <property type="molecule type" value="Genomic_DNA"/>
</dbReference>
<dbReference type="InterPro" id="IPR010049">
    <property type="entry name" value="MTA_SAH_Nsdase"/>
</dbReference>
<evidence type="ECO:0000256" key="2">
    <source>
        <dbReference type="ARBA" id="ARBA00011974"/>
    </source>
</evidence>
<dbReference type="SUPFAM" id="SSF53167">
    <property type="entry name" value="Purine and uridine phosphorylases"/>
    <property type="match status" value="1"/>
</dbReference>
<dbReference type="Proteomes" id="UP001430755">
    <property type="component" value="Unassembled WGS sequence"/>
</dbReference>
<comment type="pathway">
    <text evidence="1">Amino-acid biosynthesis; L-methionine biosynthesis via salvage pathway; S-methyl-5-thio-alpha-D-ribose 1-phosphate from S-methyl-5'-thioadenosine (hydrolase route): step 1/2.</text>
</comment>
<dbReference type="CDD" id="cd09008">
    <property type="entry name" value="MTAN"/>
    <property type="match status" value="1"/>
</dbReference>
<dbReference type="NCBIfam" id="TIGR01704">
    <property type="entry name" value="MTA_SAH-Nsdase"/>
    <property type="match status" value="1"/>
</dbReference>
<dbReference type="Pfam" id="PF01048">
    <property type="entry name" value="PNP_UDP_1"/>
    <property type="match status" value="1"/>
</dbReference>
<gene>
    <name evidence="7" type="ORF">LPT13_02990</name>
</gene>
<dbReference type="EC" id="3.2.2.9" evidence="2"/>
<dbReference type="PANTHER" id="PTHR46832">
    <property type="entry name" value="5'-METHYLTHIOADENOSINE/S-ADENOSYLHOMOCYSTEINE NUCLEOSIDASE"/>
    <property type="match status" value="1"/>
</dbReference>
<accession>A0ABS9WFH0</accession>
<evidence type="ECO:0000259" key="6">
    <source>
        <dbReference type="Pfam" id="PF01048"/>
    </source>
</evidence>
<evidence type="ECO:0000256" key="4">
    <source>
        <dbReference type="ARBA" id="ARBA00022801"/>
    </source>
</evidence>
<evidence type="ECO:0000313" key="8">
    <source>
        <dbReference type="Proteomes" id="UP001430755"/>
    </source>
</evidence>
<proteinExistence type="predicted"/>
<keyword evidence="5" id="KW-0486">Methionine biosynthesis</keyword>
<evidence type="ECO:0000256" key="5">
    <source>
        <dbReference type="ARBA" id="ARBA00023167"/>
    </source>
</evidence>
<keyword evidence="4 7" id="KW-0378">Hydrolase</keyword>
<dbReference type="Gene3D" id="3.40.50.1580">
    <property type="entry name" value="Nucleoside phosphorylase domain"/>
    <property type="match status" value="1"/>
</dbReference>
<keyword evidence="8" id="KW-1185">Reference proteome</keyword>
<dbReference type="InterPro" id="IPR035994">
    <property type="entry name" value="Nucleoside_phosphorylase_sf"/>
</dbReference>
<sequence>MTNPQVKYGIIGAMDVEVALLKEAMGAPAGGCGATVGDALGAAADHDPRAVGQGPLPGDGAAPAPGPRIIRVAGMDFCEGAISGVPCVVVRCGVGMVNAAACAQALIDRFAVNAVVNTGVGGSLDATIDIGDVVVATDAVNWPMDVANLGYAAGQTPGMDVLAFPADASLRAAAVTAARAEGVAAHEGRVASGDRFVRDAAEKERIATAFGARCCEMEGAAIAQVCHLNAVPCAIVRAISDKADGSDAVDYPVFEAAAARHCAALVRRMIAG</sequence>
<name>A0ABS9WFH0_9ACTN</name>
<evidence type="ECO:0000313" key="7">
    <source>
        <dbReference type="EMBL" id="MCI2241320.1"/>
    </source>
</evidence>
<protein>
    <recommendedName>
        <fullName evidence="2">adenosylhomocysteine nucleosidase</fullName>
        <ecNumber evidence="2">3.2.2.9</ecNumber>
    </recommendedName>
</protein>
<evidence type="ECO:0000256" key="3">
    <source>
        <dbReference type="ARBA" id="ARBA00022605"/>
    </source>
</evidence>
<dbReference type="NCBIfam" id="NF004079">
    <property type="entry name" value="PRK05584.1"/>
    <property type="match status" value="1"/>
</dbReference>
<comment type="caution">
    <text evidence="7">The sequence shown here is derived from an EMBL/GenBank/DDBJ whole genome shotgun (WGS) entry which is preliminary data.</text>
</comment>
<keyword evidence="3" id="KW-0028">Amino-acid biosynthesis</keyword>